<dbReference type="InParanoid" id="A0A0V0YYE5"/>
<dbReference type="Proteomes" id="UP000054776">
    <property type="component" value="Unassembled WGS sequence"/>
</dbReference>
<dbReference type="AlphaFoldDB" id="A0A0V0YYE5"/>
<name>A0A0V0YYE5_TRISP</name>
<organism evidence="1 2">
    <name type="scientific">Trichinella spiralis</name>
    <name type="common">Trichina worm</name>
    <dbReference type="NCBI Taxonomy" id="6334"/>
    <lineage>
        <taxon>Eukaryota</taxon>
        <taxon>Metazoa</taxon>
        <taxon>Ecdysozoa</taxon>
        <taxon>Nematoda</taxon>
        <taxon>Enoplea</taxon>
        <taxon>Dorylaimia</taxon>
        <taxon>Trichinellida</taxon>
        <taxon>Trichinellidae</taxon>
        <taxon>Trichinella</taxon>
    </lineage>
</organism>
<dbReference type="EMBL" id="JYDH01003732">
    <property type="protein sequence ID" value="KRY05300.1"/>
    <property type="molecule type" value="Genomic_DNA"/>
</dbReference>
<evidence type="ECO:0000313" key="2">
    <source>
        <dbReference type="Proteomes" id="UP000054776"/>
    </source>
</evidence>
<keyword evidence="2" id="KW-1185">Reference proteome</keyword>
<comment type="caution">
    <text evidence="1">The sequence shown here is derived from an EMBL/GenBank/DDBJ whole genome shotgun (WGS) entry which is preliminary data.</text>
</comment>
<evidence type="ECO:0000313" key="1">
    <source>
        <dbReference type="EMBL" id="KRY05300.1"/>
    </source>
</evidence>
<proteinExistence type="predicted"/>
<reference evidence="1 2" key="1">
    <citation type="submission" date="2015-01" db="EMBL/GenBank/DDBJ databases">
        <title>Evolution of Trichinella species and genotypes.</title>
        <authorList>
            <person name="Korhonen P.K."/>
            <person name="Edoardo P."/>
            <person name="Giuseppe L.R."/>
            <person name="Gasser R.B."/>
        </authorList>
    </citation>
    <scope>NUCLEOTIDE SEQUENCE [LARGE SCALE GENOMIC DNA]</scope>
    <source>
        <strain evidence="1">ISS3</strain>
    </source>
</reference>
<sequence length="34" mass="3897">MTTQYQANSEHGKQLRTDTGDVETTVIMFLRVLL</sequence>
<gene>
    <name evidence="1" type="ORF">T01_202</name>
</gene>
<accession>A0A0V0YYE5</accession>
<protein>
    <submittedName>
        <fullName evidence="1">Uncharacterized protein</fullName>
    </submittedName>
</protein>